<sequence>MGREEISHEYQDIRAAAACGEQLPSIEVTGQVMARVKGLERVPNRSTVRVANKTAATLSMLILLLLIAVTAYAASEYIQIRNKAGVVKVQHFAPDLKPKGVAAYYKYEWKLMDFAKPGEQIAYYFRGEPIPEGGSLLQFAYKEQRITDYSAFLEQMKRKNSPVVLPGTAGEYAFKYGTMYPGYPTKAEQESSPFYRQTLNELVDEAKQDKARNLFMKVVPWTETESVKAVYTKQGAFIDLSASLLHGGEVQVYQEPENKPEKLRVEGRDIVYNHVDRPDIKPGFSYHYLNWYNEAHDAYYTLTTYGDRILTKEQLLKLAGELIKGGL</sequence>
<dbReference type="OrthoDB" id="2657755at2"/>
<accession>A0A132TKI5</accession>
<proteinExistence type="predicted"/>
<dbReference type="AlphaFoldDB" id="A0A132TKI5"/>
<dbReference type="Proteomes" id="UP000070475">
    <property type="component" value="Unassembled WGS sequence"/>
</dbReference>
<evidence type="ECO:0000256" key="1">
    <source>
        <dbReference type="SAM" id="Phobius"/>
    </source>
</evidence>
<keyword evidence="3" id="KW-1185">Reference proteome</keyword>
<dbReference type="PATRIC" id="fig|483937.3.peg.4202"/>
<keyword evidence="1" id="KW-0812">Transmembrane</keyword>
<keyword evidence="1" id="KW-1133">Transmembrane helix</keyword>
<evidence type="ECO:0008006" key="4">
    <source>
        <dbReference type="Google" id="ProtNLM"/>
    </source>
</evidence>
<gene>
    <name evidence="2" type="ORF">AMQ84_26920</name>
</gene>
<dbReference type="EMBL" id="LIRB01000146">
    <property type="protein sequence ID" value="KWX71566.1"/>
    <property type="molecule type" value="Genomic_DNA"/>
</dbReference>
<keyword evidence="1" id="KW-0472">Membrane</keyword>
<dbReference type="RefSeq" id="WP_060862879.1">
    <property type="nucleotide sequence ID" value="NZ_LIRB01000146.1"/>
</dbReference>
<comment type="caution">
    <text evidence="2">The sequence shown here is derived from an EMBL/GenBank/DDBJ whole genome shotgun (WGS) entry which is preliminary data.</text>
</comment>
<name>A0A132TKI5_9BACL</name>
<organism evidence="2 3">
    <name type="scientific">Paenibacillus riograndensis</name>
    <dbReference type="NCBI Taxonomy" id="483937"/>
    <lineage>
        <taxon>Bacteria</taxon>
        <taxon>Bacillati</taxon>
        <taxon>Bacillota</taxon>
        <taxon>Bacilli</taxon>
        <taxon>Bacillales</taxon>
        <taxon>Paenibacillaceae</taxon>
        <taxon>Paenibacillus</taxon>
        <taxon>Paenibacillus sonchi group</taxon>
    </lineage>
</organism>
<protein>
    <recommendedName>
        <fullName evidence="4">DUF4367 domain-containing protein</fullName>
    </recommendedName>
</protein>
<reference evidence="2 3" key="1">
    <citation type="submission" date="2015-08" db="EMBL/GenBank/DDBJ databases">
        <title>Genomes of Paenibacillus riograndensis.</title>
        <authorList>
            <person name="Sant'Anna F.H."/>
            <person name="Souza R."/>
            <person name="Ambrosini A."/>
            <person name="Bach E."/>
            <person name="Fernandes G."/>
            <person name="Balsanelli E."/>
            <person name="Baura V.A."/>
            <person name="Pedrosa F.O."/>
            <person name="Souza E.M."/>
            <person name="Passaglia L."/>
        </authorList>
    </citation>
    <scope>NUCLEOTIDE SEQUENCE [LARGE SCALE GENOMIC DNA]</scope>
    <source>
        <strain evidence="2 3">CAS34</strain>
    </source>
</reference>
<feature type="transmembrane region" description="Helical" evidence="1">
    <location>
        <begin position="55"/>
        <end position="74"/>
    </location>
</feature>
<evidence type="ECO:0000313" key="3">
    <source>
        <dbReference type="Proteomes" id="UP000070475"/>
    </source>
</evidence>
<evidence type="ECO:0000313" key="2">
    <source>
        <dbReference type="EMBL" id="KWX71566.1"/>
    </source>
</evidence>